<dbReference type="GO" id="GO:0000164">
    <property type="term" value="C:protein phosphatase type 1 complex"/>
    <property type="evidence" value="ECO:0007669"/>
    <property type="project" value="TreeGrafter"/>
</dbReference>
<sequence>MMTSHVRSNYIYNHHHHHHHINYNDNSNNTSYIDQECSHDLQLINDQDLYNIDQLPIRLTDSTNSISSLSSNSTIITESESESESDLESSDDSDNHLIYTKDNSSIITLIKDNDSNSIESKPEIKLPFKSSLKLFTNNKYKQLKRSNSEPNSLNSINQDNNNNTTNIKKVRFASNLTRIKTFCSLSEPINVKSNKEEIISPLFYNNNSINKKAIIFNNLYYSDDDDDETLSSDEEEFNNSSIQFINFNLNNSNSSNHPLIQLKSIELLIKSNQLIGKIHVLNLNFEKKLEIKYCFNNNWDINFINLCKFNKSIDYKIDEFEFNINLINNNNYSNSIQFCIIYYTNNQIFYENNNYQNFIIKFNQLNIKSSINLIDKNFTNQFNHKYEFLPSSSLSSSSSNLNPSSNISNNQLSYNEFLSKYCFKTS</sequence>
<organism evidence="3 4">
    <name type="scientific">Wickerhamomyces mucosus</name>
    <dbReference type="NCBI Taxonomy" id="1378264"/>
    <lineage>
        <taxon>Eukaryota</taxon>
        <taxon>Fungi</taxon>
        <taxon>Dikarya</taxon>
        <taxon>Ascomycota</taxon>
        <taxon>Saccharomycotina</taxon>
        <taxon>Saccharomycetes</taxon>
        <taxon>Phaffomycetales</taxon>
        <taxon>Wickerhamomycetaceae</taxon>
        <taxon>Wickerhamomyces</taxon>
    </lineage>
</organism>
<accession>A0A9P8PT78</accession>
<reference evidence="3" key="1">
    <citation type="journal article" date="2021" name="Open Biol.">
        <title>Shared evolutionary footprints suggest mitochondrial oxidative damage underlies multiple complex I losses in fungi.</title>
        <authorList>
            <person name="Schikora-Tamarit M.A."/>
            <person name="Marcet-Houben M."/>
            <person name="Nosek J."/>
            <person name="Gabaldon T."/>
        </authorList>
    </citation>
    <scope>NUCLEOTIDE SEQUENCE</scope>
    <source>
        <strain evidence="3">CBS6341</strain>
    </source>
</reference>
<dbReference type="EMBL" id="JAEUBF010000544">
    <property type="protein sequence ID" value="KAH3677215.1"/>
    <property type="molecule type" value="Genomic_DNA"/>
</dbReference>
<evidence type="ECO:0000256" key="1">
    <source>
        <dbReference type="SAM" id="MobiDB-lite"/>
    </source>
</evidence>
<dbReference type="Gene3D" id="2.60.40.2440">
    <property type="entry name" value="Carbohydrate binding type-21 domain"/>
    <property type="match status" value="1"/>
</dbReference>
<dbReference type="Pfam" id="PF03370">
    <property type="entry name" value="CBM_21"/>
    <property type="match status" value="1"/>
</dbReference>
<feature type="region of interest" description="Disordered" evidence="1">
    <location>
        <begin position="66"/>
        <end position="95"/>
    </location>
</feature>
<comment type="caution">
    <text evidence="3">The sequence shown here is derived from an EMBL/GenBank/DDBJ whole genome shotgun (WGS) entry which is preliminary data.</text>
</comment>
<reference evidence="3" key="2">
    <citation type="submission" date="2021-01" db="EMBL/GenBank/DDBJ databases">
        <authorList>
            <person name="Schikora-Tamarit M.A."/>
        </authorList>
    </citation>
    <scope>NUCLEOTIDE SEQUENCE</scope>
    <source>
        <strain evidence="3">CBS6341</strain>
    </source>
</reference>
<gene>
    <name evidence="3" type="ORF">WICMUC_001796</name>
</gene>
<proteinExistence type="predicted"/>
<feature type="compositionally biased region" description="Acidic residues" evidence="1">
    <location>
        <begin position="79"/>
        <end position="92"/>
    </location>
</feature>
<protein>
    <recommendedName>
        <fullName evidence="2">CBM21 domain-containing protein</fullName>
    </recommendedName>
</protein>
<feature type="domain" description="CBM21" evidence="2">
    <location>
        <begin position="252"/>
        <end position="361"/>
    </location>
</feature>
<dbReference type="AlphaFoldDB" id="A0A9P8PT78"/>
<dbReference type="PANTHER" id="PTHR12307:SF51">
    <property type="entry name" value="SERINE_THREONINE-PROTEIN PHOSPHATASE 1 REGULATORY SUBUNIT GAC1-RELATED"/>
    <property type="match status" value="1"/>
</dbReference>
<dbReference type="InterPro" id="IPR050782">
    <property type="entry name" value="PP1_regulatory_subunit_3"/>
</dbReference>
<name>A0A9P8PT78_9ASCO</name>
<dbReference type="InterPro" id="IPR005036">
    <property type="entry name" value="CBM21_dom"/>
</dbReference>
<dbReference type="InterPro" id="IPR038175">
    <property type="entry name" value="CBM21_dom_sf"/>
</dbReference>
<dbReference type="GO" id="GO:2001069">
    <property type="term" value="F:glycogen binding"/>
    <property type="evidence" value="ECO:0007669"/>
    <property type="project" value="TreeGrafter"/>
</dbReference>
<dbReference type="Proteomes" id="UP000769528">
    <property type="component" value="Unassembled WGS sequence"/>
</dbReference>
<evidence type="ECO:0000259" key="2">
    <source>
        <dbReference type="PROSITE" id="PS51159"/>
    </source>
</evidence>
<dbReference type="PANTHER" id="PTHR12307">
    <property type="entry name" value="PROTEIN PHOSPHATASE 1 REGULATORY SUBUNIT"/>
    <property type="match status" value="1"/>
</dbReference>
<dbReference type="GO" id="GO:0005979">
    <property type="term" value="P:regulation of glycogen biosynthetic process"/>
    <property type="evidence" value="ECO:0007669"/>
    <property type="project" value="TreeGrafter"/>
</dbReference>
<dbReference type="PROSITE" id="PS51159">
    <property type="entry name" value="CBM21"/>
    <property type="match status" value="1"/>
</dbReference>
<feature type="compositionally biased region" description="Low complexity" evidence="1">
    <location>
        <begin position="66"/>
        <end position="78"/>
    </location>
</feature>
<feature type="compositionally biased region" description="Low complexity" evidence="1">
    <location>
        <begin position="151"/>
        <end position="162"/>
    </location>
</feature>
<dbReference type="GO" id="GO:0008157">
    <property type="term" value="F:protein phosphatase 1 binding"/>
    <property type="evidence" value="ECO:0007669"/>
    <property type="project" value="TreeGrafter"/>
</dbReference>
<dbReference type="OrthoDB" id="3981307at2759"/>
<evidence type="ECO:0000313" key="4">
    <source>
        <dbReference type="Proteomes" id="UP000769528"/>
    </source>
</evidence>
<evidence type="ECO:0000313" key="3">
    <source>
        <dbReference type="EMBL" id="KAH3677215.1"/>
    </source>
</evidence>
<feature type="region of interest" description="Disordered" evidence="1">
    <location>
        <begin position="143"/>
        <end position="162"/>
    </location>
</feature>
<keyword evidence="4" id="KW-1185">Reference proteome</keyword>